<dbReference type="AlphaFoldDB" id="X1NYP4"/>
<organism evidence="1">
    <name type="scientific">marine sediment metagenome</name>
    <dbReference type="NCBI Taxonomy" id="412755"/>
    <lineage>
        <taxon>unclassified sequences</taxon>
        <taxon>metagenomes</taxon>
        <taxon>ecological metagenomes</taxon>
    </lineage>
</organism>
<sequence length="69" mass="8057">MIETNTIYCGDNVQALQRAGRLSHRAIQPDADPAVHHILMTEEELEKYGKRLLAYYDKGYRVDYLYHTT</sequence>
<accession>X1NYP4</accession>
<gene>
    <name evidence="1" type="ORF">S06H3_35538</name>
</gene>
<comment type="caution">
    <text evidence="1">The sequence shown here is derived from an EMBL/GenBank/DDBJ whole genome shotgun (WGS) entry which is preliminary data.</text>
</comment>
<name>X1NYP4_9ZZZZ</name>
<evidence type="ECO:0000313" key="1">
    <source>
        <dbReference type="EMBL" id="GAI23779.1"/>
    </source>
</evidence>
<dbReference type="EMBL" id="BARV01021445">
    <property type="protein sequence ID" value="GAI23779.1"/>
    <property type="molecule type" value="Genomic_DNA"/>
</dbReference>
<reference evidence="1" key="1">
    <citation type="journal article" date="2014" name="Front. Microbiol.">
        <title>High frequency of phylogenetically diverse reductive dehalogenase-homologous genes in deep subseafloor sedimentary metagenomes.</title>
        <authorList>
            <person name="Kawai M."/>
            <person name="Futagami T."/>
            <person name="Toyoda A."/>
            <person name="Takaki Y."/>
            <person name="Nishi S."/>
            <person name="Hori S."/>
            <person name="Arai W."/>
            <person name="Tsubouchi T."/>
            <person name="Morono Y."/>
            <person name="Uchiyama I."/>
            <person name="Ito T."/>
            <person name="Fujiyama A."/>
            <person name="Inagaki F."/>
            <person name="Takami H."/>
        </authorList>
    </citation>
    <scope>NUCLEOTIDE SEQUENCE</scope>
    <source>
        <strain evidence="1">Expedition CK06-06</strain>
    </source>
</reference>
<protein>
    <submittedName>
        <fullName evidence="1">Uncharacterized protein</fullName>
    </submittedName>
</protein>
<proteinExistence type="predicted"/>